<keyword evidence="2" id="KW-1185">Reference proteome</keyword>
<evidence type="ECO:0000313" key="1">
    <source>
        <dbReference type="EMBL" id="NJP38136.1"/>
    </source>
</evidence>
<dbReference type="EMBL" id="JAATHJ010000016">
    <property type="protein sequence ID" value="NJP38136.1"/>
    <property type="molecule type" value="Genomic_DNA"/>
</dbReference>
<protein>
    <submittedName>
        <fullName evidence="1">Uncharacterized protein</fullName>
    </submittedName>
</protein>
<organism evidence="1 2">
    <name type="scientific">Alkalicoccus luteus</name>
    <dbReference type="NCBI Taxonomy" id="1237094"/>
    <lineage>
        <taxon>Bacteria</taxon>
        <taxon>Bacillati</taxon>
        <taxon>Bacillota</taxon>
        <taxon>Bacilli</taxon>
        <taxon>Bacillales</taxon>
        <taxon>Bacillaceae</taxon>
        <taxon>Alkalicoccus</taxon>
    </lineage>
</organism>
<proteinExistence type="predicted"/>
<dbReference type="AlphaFoldDB" id="A0A969TVL6"/>
<evidence type="ECO:0000313" key="2">
    <source>
        <dbReference type="Proteomes" id="UP000752012"/>
    </source>
</evidence>
<accession>A0A969TVL6</accession>
<comment type="caution">
    <text evidence="1">The sequence shown here is derived from an EMBL/GenBank/DDBJ whole genome shotgun (WGS) entry which is preliminary data.</text>
</comment>
<dbReference type="Proteomes" id="UP000752012">
    <property type="component" value="Unassembled WGS sequence"/>
</dbReference>
<dbReference type="RefSeq" id="WP_168007333.1">
    <property type="nucleotide sequence ID" value="NZ_JAATHJ010000016.1"/>
</dbReference>
<sequence>MKMVYTFKDGKKHVAALDPEREITGDNEIVKMLKDKRESREKIALHTSDGEEYMVPFREVAKLEVIFEENE</sequence>
<reference evidence="1 2" key="1">
    <citation type="submission" date="2020-03" db="EMBL/GenBank/DDBJ databases">
        <title>Assessment of the enzymatic potential of alkaline-tolerant lipase obtained from Bacillus luteus H11 (technogenic soil) for the bioremediation of saline soils contaminated with petroleum substances.</title>
        <authorList>
            <person name="Kalwasinska A."/>
        </authorList>
    </citation>
    <scope>NUCLEOTIDE SEQUENCE [LARGE SCALE GENOMIC DNA]</scope>
    <source>
        <strain evidence="1 2">H11</strain>
    </source>
</reference>
<gene>
    <name evidence="1" type="ORF">HCN83_11135</name>
</gene>
<name>A0A969TVL6_9BACI</name>